<dbReference type="RefSeq" id="XP_016443213.1">
    <property type="nucleotide sequence ID" value="XM_016587727.1"/>
</dbReference>
<evidence type="ECO:0000313" key="2">
    <source>
        <dbReference type="RefSeq" id="XP_016443213.1"/>
    </source>
</evidence>
<accession>A0A1S3XTE2</accession>
<evidence type="ECO:0000313" key="1">
    <source>
        <dbReference type="Proteomes" id="UP000790787"/>
    </source>
</evidence>
<reference evidence="1" key="1">
    <citation type="journal article" date="2014" name="Nat. Commun.">
        <title>The tobacco genome sequence and its comparison with those of tomato and potato.</title>
        <authorList>
            <person name="Sierro N."/>
            <person name="Battey J.N."/>
            <person name="Ouadi S."/>
            <person name="Bakaher N."/>
            <person name="Bovet L."/>
            <person name="Willig A."/>
            <person name="Goepfert S."/>
            <person name="Peitsch M.C."/>
            <person name="Ivanov N.V."/>
        </authorList>
    </citation>
    <scope>NUCLEOTIDE SEQUENCE [LARGE SCALE GENOMIC DNA]</scope>
</reference>
<protein>
    <submittedName>
        <fullName evidence="2">Uncharacterized protein LOC107768605</fullName>
    </submittedName>
</protein>
<dbReference type="AlphaFoldDB" id="A0A1S3XTE2"/>
<reference evidence="2" key="2">
    <citation type="submission" date="2025-08" db="UniProtKB">
        <authorList>
            <consortium name="RefSeq"/>
        </authorList>
    </citation>
    <scope>IDENTIFICATION</scope>
    <source>
        <tissue evidence="2">Leaf</tissue>
    </source>
</reference>
<sequence length="105" mass="11817">MVLFMKSNNILSVNPQNKALSPQIHIVEASLSFVDLQSLIFRPAGLQSPVLYLQSLWDYQISVFISIALFHDDGLDNFVKVSALSSVCKRLKCKKLNPGFFVFLL</sequence>
<name>A0A1S3XTE2_TOBAC</name>
<keyword evidence="1" id="KW-1185">Reference proteome</keyword>
<dbReference type="KEGG" id="nta:107768605"/>
<dbReference type="PaxDb" id="4097-A0A1S3XTE2"/>
<proteinExistence type="predicted"/>
<gene>
    <name evidence="2" type="primary">LOC107768605</name>
</gene>
<dbReference type="GeneID" id="107768605"/>
<dbReference type="Proteomes" id="UP000790787">
    <property type="component" value="Chromosome 18"/>
</dbReference>
<organism evidence="1 2">
    <name type="scientific">Nicotiana tabacum</name>
    <name type="common">Common tobacco</name>
    <dbReference type="NCBI Taxonomy" id="4097"/>
    <lineage>
        <taxon>Eukaryota</taxon>
        <taxon>Viridiplantae</taxon>
        <taxon>Streptophyta</taxon>
        <taxon>Embryophyta</taxon>
        <taxon>Tracheophyta</taxon>
        <taxon>Spermatophyta</taxon>
        <taxon>Magnoliopsida</taxon>
        <taxon>eudicotyledons</taxon>
        <taxon>Gunneridae</taxon>
        <taxon>Pentapetalae</taxon>
        <taxon>asterids</taxon>
        <taxon>lamiids</taxon>
        <taxon>Solanales</taxon>
        <taxon>Solanaceae</taxon>
        <taxon>Nicotianoideae</taxon>
        <taxon>Nicotianeae</taxon>
        <taxon>Nicotiana</taxon>
    </lineage>
</organism>
<dbReference type="RefSeq" id="XP_016443213.1">
    <property type="nucleotide sequence ID" value="XM_016587727.2"/>
</dbReference>